<evidence type="ECO:0000256" key="3">
    <source>
        <dbReference type="ARBA" id="ARBA00012438"/>
    </source>
</evidence>
<dbReference type="InterPro" id="IPR029151">
    <property type="entry name" value="Sensor-like_sf"/>
</dbReference>
<comment type="caution">
    <text evidence="17">The sequence shown here is derived from an EMBL/GenBank/DDBJ whole genome shotgun (WGS) entry which is preliminary data.</text>
</comment>
<dbReference type="PANTHER" id="PTHR43547:SF3">
    <property type="entry name" value="SENSOR PROTEIN CITS"/>
    <property type="match status" value="1"/>
</dbReference>
<dbReference type="GO" id="GO:0000155">
    <property type="term" value="F:phosphorelay sensor kinase activity"/>
    <property type="evidence" value="ECO:0007669"/>
    <property type="project" value="InterPro"/>
</dbReference>
<dbReference type="GO" id="GO:0005886">
    <property type="term" value="C:plasma membrane"/>
    <property type="evidence" value="ECO:0007669"/>
    <property type="project" value="UniProtKB-SubCell"/>
</dbReference>
<keyword evidence="5" id="KW-0597">Phosphoprotein</keyword>
<keyword evidence="10" id="KW-0067">ATP-binding</keyword>
<dbReference type="Proteomes" id="UP000622860">
    <property type="component" value="Unassembled WGS sequence"/>
</dbReference>
<keyword evidence="7 14" id="KW-0812">Transmembrane</keyword>
<reference evidence="17" key="2">
    <citation type="submission" date="2020-09" db="EMBL/GenBank/DDBJ databases">
        <authorList>
            <person name="Sun Q."/>
            <person name="Zhou Y."/>
        </authorList>
    </citation>
    <scope>NUCLEOTIDE SEQUENCE</scope>
    <source>
        <strain evidence="17">CGMCC 1.12754</strain>
    </source>
</reference>
<dbReference type="CDD" id="cd00130">
    <property type="entry name" value="PAS"/>
    <property type="match status" value="1"/>
</dbReference>
<dbReference type="NCBIfam" id="TIGR00229">
    <property type="entry name" value="sensory_box"/>
    <property type="match status" value="1"/>
</dbReference>
<name>A0A917M570_9BACI</name>
<dbReference type="GO" id="GO:0005524">
    <property type="term" value="F:ATP binding"/>
    <property type="evidence" value="ECO:0007669"/>
    <property type="project" value="UniProtKB-KW"/>
</dbReference>
<dbReference type="SUPFAM" id="SSF55890">
    <property type="entry name" value="Sporulation response regulatory protein Spo0B"/>
    <property type="match status" value="1"/>
</dbReference>
<dbReference type="EC" id="2.7.13.3" evidence="3"/>
<keyword evidence="4" id="KW-1003">Cell membrane</keyword>
<dbReference type="PANTHER" id="PTHR43547">
    <property type="entry name" value="TWO-COMPONENT HISTIDINE KINASE"/>
    <property type="match status" value="1"/>
</dbReference>
<evidence type="ECO:0000313" key="17">
    <source>
        <dbReference type="EMBL" id="GGG79565.1"/>
    </source>
</evidence>
<dbReference type="SMART" id="SM00091">
    <property type="entry name" value="PAS"/>
    <property type="match status" value="1"/>
</dbReference>
<sequence length="533" mass="59075">MKNISLQTKILTLIISLILFVTISFTCIIAFMETKQTEENMGQRALQAAATISFMPTIIDAFKLDNPSKVIQPIVQRIKKRVGAEFIVIGNADSIRYAHPDEEKLGKHMVGGDNGKALIHGEYYTSKAVGSLGPSLRGKAPIFNEAGDIIGIVSVGFMIEDIKTVIFNKLIKVSGFAFIVILMGVAGGVMLSRNIRKDILGLEPHQIASLYRERQAILFSITEGIIAIDQDGKITMMNYSAQRILGLAEDCTNRKVEDVLPNTRMYHVLQSGKKEKNKEMILQDKHIIVNRTPIVENGRVAGVVASFRDKTELNEMLDTLSEVKRYSEDLRAQTHEFTNKLYVLSGLLQLGHYNEAIQLIQTESDIHNHQNKVLLGQITDRTVQAILLGKIGKASEKKVEFSIDPNSALQGVPKHIDMSKLIMILGNLIDNAIEAVEGQASKRVVFFVTDVGEDIVFDISDNGNGIKDDTIHQIFNRGFSTKEQADRGYGLSTVKEIVDELHGSIEVHNQKNGGAVFSVFLPKQLLKNKSKHA</sequence>
<accession>A0A917M570</accession>
<dbReference type="FunFam" id="3.30.450.20:FF:000018">
    <property type="entry name" value="Sensor histidine kinase DcuS"/>
    <property type="match status" value="1"/>
</dbReference>
<keyword evidence="9" id="KW-0418">Kinase</keyword>
<dbReference type="Gene3D" id="3.30.450.20">
    <property type="entry name" value="PAS domain"/>
    <property type="match status" value="2"/>
</dbReference>
<feature type="transmembrane region" description="Helical" evidence="14">
    <location>
        <begin position="170"/>
        <end position="191"/>
    </location>
</feature>
<proteinExistence type="predicted"/>
<evidence type="ECO:0000256" key="5">
    <source>
        <dbReference type="ARBA" id="ARBA00022553"/>
    </source>
</evidence>
<evidence type="ECO:0000256" key="7">
    <source>
        <dbReference type="ARBA" id="ARBA00022692"/>
    </source>
</evidence>
<evidence type="ECO:0000256" key="9">
    <source>
        <dbReference type="ARBA" id="ARBA00022777"/>
    </source>
</evidence>
<dbReference type="PROSITE" id="PS50112">
    <property type="entry name" value="PAS"/>
    <property type="match status" value="1"/>
</dbReference>
<evidence type="ECO:0000256" key="10">
    <source>
        <dbReference type="ARBA" id="ARBA00022840"/>
    </source>
</evidence>
<evidence type="ECO:0000256" key="4">
    <source>
        <dbReference type="ARBA" id="ARBA00022475"/>
    </source>
</evidence>
<comment type="catalytic activity">
    <reaction evidence="1">
        <text>ATP + protein L-histidine = ADP + protein N-phospho-L-histidine.</text>
        <dbReference type="EC" id="2.7.13.3"/>
    </reaction>
</comment>
<dbReference type="Gene3D" id="1.10.287.130">
    <property type="match status" value="1"/>
</dbReference>
<organism evidence="17 18">
    <name type="scientific">Virgibacillus oceani</name>
    <dbReference type="NCBI Taxonomy" id="1479511"/>
    <lineage>
        <taxon>Bacteria</taxon>
        <taxon>Bacillati</taxon>
        <taxon>Bacillota</taxon>
        <taxon>Bacilli</taxon>
        <taxon>Bacillales</taxon>
        <taxon>Bacillaceae</taxon>
        <taxon>Virgibacillus</taxon>
    </lineage>
</organism>
<dbReference type="SUPFAM" id="SSF55874">
    <property type="entry name" value="ATPase domain of HSP90 chaperone/DNA topoisomerase II/histidine kinase"/>
    <property type="match status" value="1"/>
</dbReference>
<dbReference type="AlphaFoldDB" id="A0A917M570"/>
<dbReference type="Pfam" id="PF14689">
    <property type="entry name" value="SPOB_a"/>
    <property type="match status" value="1"/>
</dbReference>
<keyword evidence="8" id="KW-0547">Nucleotide-binding</keyword>
<dbReference type="InterPro" id="IPR013767">
    <property type="entry name" value="PAS_fold"/>
</dbReference>
<evidence type="ECO:0000256" key="8">
    <source>
        <dbReference type="ARBA" id="ARBA00022741"/>
    </source>
</evidence>
<dbReference type="SUPFAM" id="SSF55785">
    <property type="entry name" value="PYP-like sensor domain (PAS domain)"/>
    <property type="match status" value="1"/>
</dbReference>
<keyword evidence="11 14" id="KW-1133">Transmembrane helix</keyword>
<comment type="subcellular location">
    <subcellularLocation>
        <location evidence="2">Cell membrane</location>
        <topology evidence="2">Multi-pass membrane protein</topology>
    </subcellularLocation>
</comment>
<dbReference type="InterPro" id="IPR004358">
    <property type="entry name" value="Sig_transdc_His_kin-like_C"/>
</dbReference>
<feature type="transmembrane region" description="Helical" evidence="14">
    <location>
        <begin position="12"/>
        <end position="32"/>
    </location>
</feature>
<evidence type="ECO:0000256" key="1">
    <source>
        <dbReference type="ARBA" id="ARBA00000085"/>
    </source>
</evidence>
<evidence type="ECO:0000313" key="18">
    <source>
        <dbReference type="Proteomes" id="UP000622860"/>
    </source>
</evidence>
<evidence type="ECO:0000256" key="11">
    <source>
        <dbReference type="ARBA" id="ARBA00022989"/>
    </source>
</evidence>
<evidence type="ECO:0000256" key="14">
    <source>
        <dbReference type="SAM" id="Phobius"/>
    </source>
</evidence>
<feature type="domain" description="Histidine kinase" evidence="15">
    <location>
        <begin position="311"/>
        <end position="525"/>
    </location>
</feature>
<dbReference type="InterPro" id="IPR003594">
    <property type="entry name" value="HATPase_dom"/>
</dbReference>
<dbReference type="Gene3D" id="3.30.565.10">
    <property type="entry name" value="Histidine kinase-like ATPase, C-terminal domain"/>
    <property type="match status" value="1"/>
</dbReference>
<dbReference type="InterPro" id="IPR036890">
    <property type="entry name" value="HATPase_C_sf"/>
</dbReference>
<gene>
    <name evidence="17" type="ORF">GCM10011398_26120</name>
</gene>
<feature type="domain" description="PAS" evidence="16">
    <location>
        <begin position="210"/>
        <end position="250"/>
    </location>
</feature>
<dbReference type="GO" id="GO:0006355">
    <property type="term" value="P:regulation of DNA-templated transcription"/>
    <property type="evidence" value="ECO:0007669"/>
    <property type="project" value="InterPro"/>
</dbReference>
<dbReference type="InterPro" id="IPR000014">
    <property type="entry name" value="PAS"/>
</dbReference>
<dbReference type="InterPro" id="IPR039506">
    <property type="entry name" value="SPOB_a"/>
</dbReference>
<evidence type="ECO:0000256" key="6">
    <source>
        <dbReference type="ARBA" id="ARBA00022679"/>
    </source>
</evidence>
<dbReference type="InterPro" id="IPR033463">
    <property type="entry name" value="sCache_3"/>
</dbReference>
<dbReference type="EMBL" id="BMFR01000011">
    <property type="protein sequence ID" value="GGG79565.1"/>
    <property type="molecule type" value="Genomic_DNA"/>
</dbReference>
<protein>
    <recommendedName>
        <fullName evidence="3">histidine kinase</fullName>
        <ecNumber evidence="3">2.7.13.3</ecNumber>
    </recommendedName>
</protein>
<evidence type="ECO:0000256" key="2">
    <source>
        <dbReference type="ARBA" id="ARBA00004651"/>
    </source>
</evidence>
<dbReference type="Pfam" id="PF02518">
    <property type="entry name" value="HATPase_c"/>
    <property type="match status" value="1"/>
</dbReference>
<reference evidence="17" key="1">
    <citation type="journal article" date="2014" name="Int. J. Syst. Evol. Microbiol.">
        <title>Complete genome sequence of Corynebacterium casei LMG S-19264T (=DSM 44701T), isolated from a smear-ripened cheese.</title>
        <authorList>
            <consortium name="US DOE Joint Genome Institute (JGI-PGF)"/>
            <person name="Walter F."/>
            <person name="Albersmeier A."/>
            <person name="Kalinowski J."/>
            <person name="Ruckert C."/>
        </authorList>
    </citation>
    <scope>NUCLEOTIDE SEQUENCE</scope>
    <source>
        <strain evidence="17">CGMCC 1.12754</strain>
    </source>
</reference>
<dbReference type="Pfam" id="PF00989">
    <property type="entry name" value="PAS"/>
    <property type="match status" value="1"/>
</dbReference>
<keyword evidence="6" id="KW-0808">Transferase</keyword>
<dbReference type="InterPro" id="IPR035965">
    <property type="entry name" value="PAS-like_dom_sf"/>
</dbReference>
<dbReference type="Pfam" id="PF17203">
    <property type="entry name" value="sCache_3_2"/>
    <property type="match status" value="1"/>
</dbReference>
<evidence type="ECO:0000256" key="13">
    <source>
        <dbReference type="ARBA" id="ARBA00023136"/>
    </source>
</evidence>
<keyword evidence="13 14" id="KW-0472">Membrane</keyword>
<dbReference type="SUPFAM" id="SSF103190">
    <property type="entry name" value="Sensory domain-like"/>
    <property type="match status" value="1"/>
</dbReference>
<dbReference type="SMART" id="SM00387">
    <property type="entry name" value="HATPase_c"/>
    <property type="match status" value="1"/>
</dbReference>
<evidence type="ECO:0000259" key="15">
    <source>
        <dbReference type="PROSITE" id="PS50109"/>
    </source>
</evidence>
<dbReference type="PRINTS" id="PR00344">
    <property type="entry name" value="BCTRLSENSOR"/>
</dbReference>
<keyword evidence="12" id="KW-0902">Two-component regulatory system</keyword>
<evidence type="ECO:0000256" key="12">
    <source>
        <dbReference type="ARBA" id="ARBA00023012"/>
    </source>
</evidence>
<keyword evidence="18" id="KW-1185">Reference proteome</keyword>
<dbReference type="PROSITE" id="PS50109">
    <property type="entry name" value="HIS_KIN"/>
    <property type="match status" value="1"/>
</dbReference>
<evidence type="ECO:0000259" key="16">
    <source>
        <dbReference type="PROSITE" id="PS50112"/>
    </source>
</evidence>
<dbReference type="InterPro" id="IPR016120">
    <property type="entry name" value="Sig_transdc_His_kin_SpoOB"/>
</dbReference>
<dbReference type="InterPro" id="IPR005467">
    <property type="entry name" value="His_kinase_dom"/>
</dbReference>